<evidence type="ECO:0000313" key="2">
    <source>
        <dbReference type="Proteomes" id="UP000001396"/>
    </source>
</evidence>
<dbReference type="RefSeq" id="XP_020431242.1">
    <property type="nucleotide sequence ID" value="XM_020578778.1"/>
</dbReference>
<comment type="caution">
    <text evidence="1">The sequence shown here is derived from an EMBL/GenBank/DDBJ whole genome shotgun (WGS) entry which is preliminary data.</text>
</comment>
<dbReference type="AlphaFoldDB" id="D3BHE3"/>
<proteinExistence type="predicted"/>
<keyword evidence="2" id="KW-1185">Reference proteome</keyword>
<dbReference type="Proteomes" id="UP000001396">
    <property type="component" value="Unassembled WGS sequence"/>
</dbReference>
<organism evidence="1 2">
    <name type="scientific">Heterostelium pallidum (strain ATCC 26659 / Pp 5 / PN500)</name>
    <name type="common">Cellular slime mold</name>
    <name type="synonym">Polysphondylium pallidum</name>
    <dbReference type="NCBI Taxonomy" id="670386"/>
    <lineage>
        <taxon>Eukaryota</taxon>
        <taxon>Amoebozoa</taxon>
        <taxon>Evosea</taxon>
        <taxon>Eumycetozoa</taxon>
        <taxon>Dictyostelia</taxon>
        <taxon>Acytosteliales</taxon>
        <taxon>Acytosteliaceae</taxon>
        <taxon>Heterostelium</taxon>
    </lineage>
</organism>
<reference evidence="1 2" key="1">
    <citation type="journal article" date="2011" name="Genome Res.">
        <title>Phylogeny-wide analysis of social amoeba genomes highlights ancient origins for complex intercellular communication.</title>
        <authorList>
            <person name="Heidel A.J."/>
            <person name="Lawal H.M."/>
            <person name="Felder M."/>
            <person name="Schilde C."/>
            <person name="Helps N.R."/>
            <person name="Tunggal B."/>
            <person name="Rivero F."/>
            <person name="John U."/>
            <person name="Schleicher M."/>
            <person name="Eichinger L."/>
            <person name="Platzer M."/>
            <person name="Noegel A.A."/>
            <person name="Schaap P."/>
            <person name="Gloeckner G."/>
        </authorList>
    </citation>
    <scope>NUCLEOTIDE SEQUENCE [LARGE SCALE GENOMIC DNA]</scope>
    <source>
        <strain evidence="2">ATCC 26659 / Pp 5 / PN500</strain>
    </source>
</reference>
<dbReference type="EMBL" id="ADBJ01000036">
    <property type="protein sequence ID" value="EFA79120.1"/>
    <property type="molecule type" value="Genomic_DNA"/>
</dbReference>
<dbReference type="GeneID" id="31363425"/>
<accession>D3BHE3</accession>
<evidence type="ECO:0000313" key="1">
    <source>
        <dbReference type="EMBL" id="EFA79120.1"/>
    </source>
</evidence>
<gene>
    <name evidence="1" type="ORF">PPL_07945</name>
</gene>
<protein>
    <submittedName>
        <fullName evidence="1">Uncharacterized protein</fullName>
    </submittedName>
</protein>
<sequence>MELRLRCDDDDDDNYTLRYPSQAHRYHTMFRHRIVLLSLKNLEYHTNERKTNPYKITLYRLHINDITVNGQTTRFKNA</sequence>
<dbReference type="InParanoid" id="D3BHE3"/>
<name>D3BHE3_HETP5</name>